<sequence>MSFFSQLKDEMHDKNIDKTKLHDLTADLPEQQVQGPDVQPTQPKQPDVDPDFPDHPDYIALKPRLTEVTLWNMPALRFYLTLIFFCAGMIAYGIINQVFDLGMTKGAVGWWQIIGAAAGFLFSREYAEPHLRIPFSKGTYEQKKKAVDAYLAEMEALDKHIENLQNMQGVAKEPEPQTLETVPLDKEQ</sequence>
<keyword evidence="1" id="KW-0175">Coiled coil</keyword>
<evidence type="ECO:0000256" key="2">
    <source>
        <dbReference type="SAM" id="MobiDB-lite"/>
    </source>
</evidence>
<feature type="region of interest" description="Disordered" evidence="2">
    <location>
        <begin position="169"/>
        <end position="188"/>
    </location>
</feature>
<evidence type="ECO:0000313" key="4">
    <source>
        <dbReference type="EMBL" id="MBU5490940.1"/>
    </source>
</evidence>
<feature type="coiled-coil region" evidence="1">
    <location>
        <begin position="140"/>
        <end position="167"/>
    </location>
</feature>
<reference evidence="4 5" key="1">
    <citation type="submission" date="2021-06" db="EMBL/GenBank/DDBJ databases">
        <authorList>
            <person name="Sun Q."/>
            <person name="Li D."/>
        </authorList>
    </citation>
    <scope>NUCLEOTIDE SEQUENCE [LARGE SCALE GENOMIC DNA]</scope>
    <source>
        <strain evidence="4 5">MSJd-7</strain>
    </source>
</reference>
<protein>
    <submittedName>
        <fullName evidence="4">Uncharacterized protein</fullName>
    </submittedName>
</protein>
<evidence type="ECO:0000256" key="3">
    <source>
        <dbReference type="SAM" id="Phobius"/>
    </source>
</evidence>
<name>A0ABS6ETZ6_9FIRM</name>
<gene>
    <name evidence="4" type="ORF">KQI75_09980</name>
</gene>
<keyword evidence="3" id="KW-0812">Transmembrane</keyword>
<feature type="compositionally biased region" description="Polar residues" evidence="2">
    <location>
        <begin position="32"/>
        <end position="44"/>
    </location>
</feature>
<dbReference type="RefSeq" id="WP_216470656.1">
    <property type="nucleotide sequence ID" value="NZ_JAHLQI010000005.1"/>
</dbReference>
<dbReference type="EMBL" id="JAHLQI010000005">
    <property type="protein sequence ID" value="MBU5490940.1"/>
    <property type="molecule type" value="Genomic_DNA"/>
</dbReference>
<feature type="region of interest" description="Disordered" evidence="2">
    <location>
        <begin position="32"/>
        <end position="53"/>
    </location>
</feature>
<feature type="transmembrane region" description="Helical" evidence="3">
    <location>
        <begin position="107"/>
        <end position="127"/>
    </location>
</feature>
<comment type="caution">
    <text evidence="4">The sequence shown here is derived from an EMBL/GenBank/DDBJ whole genome shotgun (WGS) entry which is preliminary data.</text>
</comment>
<evidence type="ECO:0000256" key="1">
    <source>
        <dbReference type="SAM" id="Coils"/>
    </source>
</evidence>
<dbReference type="Proteomes" id="UP000783588">
    <property type="component" value="Unassembled WGS sequence"/>
</dbReference>
<feature type="transmembrane region" description="Helical" evidence="3">
    <location>
        <begin position="78"/>
        <end position="95"/>
    </location>
</feature>
<accession>A0ABS6ETZ6</accession>
<proteinExistence type="predicted"/>
<keyword evidence="3" id="KW-0472">Membrane</keyword>
<keyword evidence="3" id="KW-1133">Transmembrane helix</keyword>
<evidence type="ECO:0000313" key="5">
    <source>
        <dbReference type="Proteomes" id="UP000783588"/>
    </source>
</evidence>
<keyword evidence="5" id="KW-1185">Reference proteome</keyword>
<organism evidence="4 5">
    <name type="scientific">Butyricicoccus intestinisimiae</name>
    <dbReference type="NCBI Taxonomy" id="2841509"/>
    <lineage>
        <taxon>Bacteria</taxon>
        <taxon>Bacillati</taxon>
        <taxon>Bacillota</taxon>
        <taxon>Clostridia</taxon>
        <taxon>Eubacteriales</taxon>
        <taxon>Butyricicoccaceae</taxon>
        <taxon>Butyricicoccus</taxon>
    </lineage>
</organism>